<evidence type="ECO:0000256" key="4">
    <source>
        <dbReference type="ARBA" id="ARBA00022989"/>
    </source>
</evidence>
<name>A0A1F6TPT0_9PROT</name>
<feature type="transmembrane region" description="Helical" evidence="6">
    <location>
        <begin position="203"/>
        <end position="230"/>
    </location>
</feature>
<dbReference type="InterPro" id="IPR037272">
    <property type="entry name" value="SNS_sf"/>
</dbReference>
<evidence type="ECO:0000256" key="2">
    <source>
        <dbReference type="ARBA" id="ARBA00022448"/>
    </source>
</evidence>
<evidence type="ECO:0000256" key="1">
    <source>
        <dbReference type="ARBA" id="ARBA00004141"/>
    </source>
</evidence>
<feature type="transmembrane region" description="Helical" evidence="6">
    <location>
        <begin position="163"/>
        <end position="183"/>
    </location>
</feature>
<keyword evidence="4 6" id="KW-1133">Transmembrane helix</keyword>
<evidence type="ECO:0000313" key="7">
    <source>
        <dbReference type="EMBL" id="OGI47128.1"/>
    </source>
</evidence>
<dbReference type="InterPro" id="IPR047218">
    <property type="entry name" value="YocR/YhdH-like"/>
</dbReference>
<sequence>MFVLAAGAAVIGFNNFWQFPYLAAQYGGGAFLIVYFFCVLLIGLPLLMAETMLGRGGHASPVGAFRHMARAHGRDPRWALAGGCAVLGGFLILSYLCVIAGWTIAYALRSGLGVFVGLTADGIGSQFAQLVNDPEKQLFWHALFLVSVLAVVGRGMHAGLEAAIRYVAPLLVFLFVVLAVYAATTDGFARALERLLMPDFEKLGGAGVLAALGHAFFSLGLGSGFVLMYGAYARDEVSVPRLSLWVAAVDTVTALAAGVIVYSVLFSGGVELASGPALVFQALPLAFDHIPMGRIPATALYMLLVLVAWTSAVALAEPVVVWLGERFNLNRVRAVLVCGVSAWVLGLLTIFSFNHWAFSFKFLGLARKLGMFDVLQILTAQILLPLAGILTALFAGWALKPEVTRAALGLRSPCAFDAWLWLVRVAIPAALLLVVFTLSRLLA</sequence>
<dbReference type="GO" id="GO:0016020">
    <property type="term" value="C:membrane"/>
    <property type="evidence" value="ECO:0007669"/>
    <property type="project" value="UniProtKB-SubCell"/>
</dbReference>
<dbReference type="EMBL" id="MFSU01000064">
    <property type="protein sequence ID" value="OGI47128.1"/>
    <property type="molecule type" value="Genomic_DNA"/>
</dbReference>
<evidence type="ECO:0000256" key="5">
    <source>
        <dbReference type="ARBA" id="ARBA00023136"/>
    </source>
</evidence>
<evidence type="ECO:0000256" key="3">
    <source>
        <dbReference type="ARBA" id="ARBA00022692"/>
    </source>
</evidence>
<feature type="transmembrane region" description="Helical" evidence="6">
    <location>
        <begin position="138"/>
        <end position="156"/>
    </location>
</feature>
<feature type="transmembrane region" description="Helical" evidence="6">
    <location>
        <begin position="242"/>
        <end position="264"/>
    </location>
</feature>
<keyword evidence="5 6" id="KW-0472">Membrane</keyword>
<dbReference type="Pfam" id="PF00209">
    <property type="entry name" value="SNF"/>
    <property type="match status" value="2"/>
</dbReference>
<dbReference type="Proteomes" id="UP000178885">
    <property type="component" value="Unassembled WGS sequence"/>
</dbReference>
<feature type="transmembrane region" description="Helical" evidence="6">
    <location>
        <begin position="299"/>
        <end position="322"/>
    </location>
</feature>
<feature type="transmembrane region" description="Helical" evidence="6">
    <location>
        <begin position="28"/>
        <end position="48"/>
    </location>
</feature>
<feature type="transmembrane region" description="Helical" evidence="6">
    <location>
        <begin position="374"/>
        <end position="398"/>
    </location>
</feature>
<dbReference type="PANTHER" id="PTHR42948">
    <property type="entry name" value="TRANSPORTER"/>
    <property type="match status" value="1"/>
</dbReference>
<dbReference type="NCBIfam" id="NF037979">
    <property type="entry name" value="Na_transp"/>
    <property type="match status" value="1"/>
</dbReference>
<dbReference type="AlphaFoldDB" id="A0A1F6TPT0"/>
<feature type="transmembrane region" description="Helical" evidence="6">
    <location>
        <begin position="334"/>
        <end position="353"/>
    </location>
</feature>
<reference evidence="7 8" key="1">
    <citation type="journal article" date="2016" name="Nat. Commun.">
        <title>Thousands of microbial genomes shed light on interconnected biogeochemical processes in an aquifer system.</title>
        <authorList>
            <person name="Anantharaman K."/>
            <person name="Brown C.T."/>
            <person name="Hug L.A."/>
            <person name="Sharon I."/>
            <person name="Castelle C.J."/>
            <person name="Probst A.J."/>
            <person name="Thomas B.C."/>
            <person name="Singh A."/>
            <person name="Wilkins M.J."/>
            <person name="Karaoz U."/>
            <person name="Brodie E.L."/>
            <person name="Williams K.H."/>
            <person name="Hubbard S.S."/>
            <person name="Banfield J.F."/>
        </authorList>
    </citation>
    <scope>NUCLEOTIDE SEQUENCE [LARGE SCALE GENOMIC DNA]</scope>
</reference>
<dbReference type="PANTHER" id="PTHR42948:SF1">
    <property type="entry name" value="TRANSPORTER"/>
    <property type="match status" value="1"/>
</dbReference>
<gene>
    <name evidence="7" type="ORF">A2151_09435</name>
</gene>
<dbReference type="STRING" id="1817760.A2151_09435"/>
<dbReference type="InterPro" id="IPR000175">
    <property type="entry name" value="Na/ntran_symport"/>
</dbReference>
<dbReference type="CDD" id="cd10336">
    <property type="entry name" value="SLC6sbd_Tyt1-Like"/>
    <property type="match status" value="1"/>
</dbReference>
<organism evidence="7 8">
    <name type="scientific">Candidatus Muproteobacteria bacterium RBG_16_65_34</name>
    <dbReference type="NCBI Taxonomy" id="1817760"/>
    <lineage>
        <taxon>Bacteria</taxon>
        <taxon>Pseudomonadati</taxon>
        <taxon>Pseudomonadota</taxon>
        <taxon>Candidatus Muproteobacteria</taxon>
    </lineage>
</organism>
<accession>A0A1F6TPT0</accession>
<keyword evidence="3 6" id="KW-0812">Transmembrane</keyword>
<evidence type="ECO:0000313" key="8">
    <source>
        <dbReference type="Proteomes" id="UP000178885"/>
    </source>
</evidence>
<protein>
    <recommendedName>
        <fullName evidence="9">Transporter</fullName>
    </recommendedName>
</protein>
<dbReference type="SUPFAM" id="SSF161070">
    <property type="entry name" value="SNF-like"/>
    <property type="match status" value="1"/>
</dbReference>
<proteinExistence type="predicted"/>
<feature type="transmembrane region" description="Helical" evidence="6">
    <location>
        <begin position="78"/>
        <end position="108"/>
    </location>
</feature>
<comment type="subcellular location">
    <subcellularLocation>
        <location evidence="1">Membrane</location>
        <topology evidence="1">Multi-pass membrane protein</topology>
    </subcellularLocation>
</comment>
<evidence type="ECO:0008006" key="9">
    <source>
        <dbReference type="Google" id="ProtNLM"/>
    </source>
</evidence>
<feature type="transmembrane region" description="Helical" evidence="6">
    <location>
        <begin position="418"/>
        <end position="438"/>
    </location>
</feature>
<evidence type="ECO:0000256" key="6">
    <source>
        <dbReference type="SAM" id="Phobius"/>
    </source>
</evidence>
<dbReference type="PROSITE" id="PS50267">
    <property type="entry name" value="NA_NEUROTRAN_SYMP_3"/>
    <property type="match status" value="1"/>
</dbReference>
<dbReference type="PRINTS" id="PR00176">
    <property type="entry name" value="NANEUSMPORT"/>
</dbReference>
<keyword evidence="2" id="KW-0813">Transport</keyword>
<comment type="caution">
    <text evidence="7">The sequence shown here is derived from an EMBL/GenBank/DDBJ whole genome shotgun (WGS) entry which is preliminary data.</text>
</comment>